<organism evidence="2 3">
    <name type="scientific">Thecamonas trahens ATCC 50062</name>
    <dbReference type="NCBI Taxonomy" id="461836"/>
    <lineage>
        <taxon>Eukaryota</taxon>
        <taxon>Apusozoa</taxon>
        <taxon>Apusomonadida</taxon>
        <taxon>Apusomonadidae</taxon>
        <taxon>Thecamonas</taxon>
    </lineage>
</organism>
<dbReference type="AlphaFoldDB" id="A0A0L0DB19"/>
<evidence type="ECO:0000256" key="1">
    <source>
        <dbReference type="SAM" id="MobiDB-lite"/>
    </source>
</evidence>
<protein>
    <submittedName>
        <fullName evidence="2">Uncharacterized protein</fullName>
    </submittedName>
</protein>
<accession>A0A0L0DB19</accession>
<dbReference type="Proteomes" id="UP000054408">
    <property type="component" value="Unassembled WGS sequence"/>
</dbReference>
<name>A0A0L0DB19_THETB</name>
<keyword evidence="3" id="KW-1185">Reference proteome</keyword>
<feature type="region of interest" description="Disordered" evidence="1">
    <location>
        <begin position="142"/>
        <end position="172"/>
    </location>
</feature>
<reference evidence="2 3" key="1">
    <citation type="submission" date="2010-05" db="EMBL/GenBank/DDBJ databases">
        <title>The Genome Sequence of Thecamonas trahens ATCC 50062.</title>
        <authorList>
            <consortium name="The Broad Institute Genome Sequencing Platform"/>
            <person name="Russ C."/>
            <person name="Cuomo C."/>
            <person name="Shea T."/>
            <person name="Young S.K."/>
            <person name="Zeng Q."/>
            <person name="Koehrsen M."/>
            <person name="Haas B."/>
            <person name="Borodovsky M."/>
            <person name="Guigo R."/>
            <person name="Alvarado L."/>
            <person name="Berlin A."/>
            <person name="Bochicchio J."/>
            <person name="Borenstein D."/>
            <person name="Chapman S."/>
            <person name="Chen Z."/>
            <person name="Freedman E."/>
            <person name="Gellesch M."/>
            <person name="Goldberg J."/>
            <person name="Griggs A."/>
            <person name="Gujja S."/>
            <person name="Heilman E."/>
            <person name="Heiman D."/>
            <person name="Hepburn T."/>
            <person name="Howarth C."/>
            <person name="Jen D."/>
            <person name="Larson L."/>
            <person name="Mehta T."/>
            <person name="Park D."/>
            <person name="Pearson M."/>
            <person name="Roberts A."/>
            <person name="Saif S."/>
            <person name="Shenoy N."/>
            <person name="Sisk P."/>
            <person name="Stolte C."/>
            <person name="Sykes S."/>
            <person name="Thomson T."/>
            <person name="Walk T."/>
            <person name="White J."/>
            <person name="Yandava C."/>
            <person name="Burger G."/>
            <person name="Gray M.W."/>
            <person name="Holland P.W.H."/>
            <person name="King N."/>
            <person name="Lang F.B.F."/>
            <person name="Roger A.J."/>
            <person name="Ruiz-Trillo I."/>
            <person name="Lander E."/>
            <person name="Nusbaum C."/>
        </authorList>
    </citation>
    <scope>NUCLEOTIDE SEQUENCE [LARGE SCALE GENOMIC DNA]</scope>
    <source>
        <strain evidence="2 3">ATCC 50062</strain>
    </source>
</reference>
<sequence>MNASNGSGGGEKMVEAWAYAAGGREAAVRCVVETGGAAMRAMVGSEAVVVVPYTAIVLHAASTDDVAERYVVIQVDDAADGVMVPDGWSSGDIRLAPVDASDVAVVVAGLTQGIRDNPVEVDEEAMASMMAMMSMMAGMQAGPMEAGGNDGGDEGDANDDDGGVVAVASLPSGLIRSEEEMEAALADNPEARARYERLCSVLVVEDSGAEDDEETGDGE</sequence>
<gene>
    <name evidence="2" type="ORF">AMSG_05288</name>
</gene>
<evidence type="ECO:0000313" key="3">
    <source>
        <dbReference type="Proteomes" id="UP000054408"/>
    </source>
</evidence>
<proteinExistence type="predicted"/>
<feature type="compositionally biased region" description="Acidic residues" evidence="1">
    <location>
        <begin position="151"/>
        <end position="162"/>
    </location>
</feature>
<dbReference type="EMBL" id="GL349454">
    <property type="protein sequence ID" value="KNC49291.1"/>
    <property type="molecule type" value="Genomic_DNA"/>
</dbReference>
<dbReference type="GeneID" id="25564727"/>
<dbReference type="RefSeq" id="XP_013758004.1">
    <property type="nucleotide sequence ID" value="XM_013902550.1"/>
</dbReference>
<evidence type="ECO:0000313" key="2">
    <source>
        <dbReference type="EMBL" id="KNC49291.1"/>
    </source>
</evidence>